<gene>
    <name evidence="3" type="ORF">LshimejAT787_0705230</name>
</gene>
<reference evidence="3" key="1">
    <citation type="submission" date="2022-07" db="EMBL/GenBank/DDBJ databases">
        <title>The genome of Lyophyllum shimeji provides insight into the initial evolution of ectomycorrhizal fungal genome.</title>
        <authorList>
            <person name="Kobayashi Y."/>
            <person name="Shibata T."/>
            <person name="Hirakawa H."/>
            <person name="Shigenobu S."/>
            <person name="Nishiyama T."/>
            <person name="Yamada A."/>
            <person name="Hasebe M."/>
            <person name="Kawaguchi M."/>
        </authorList>
    </citation>
    <scope>NUCLEOTIDE SEQUENCE</scope>
    <source>
        <strain evidence="3">AT787</strain>
    </source>
</reference>
<organism evidence="3 4">
    <name type="scientific">Lyophyllum shimeji</name>
    <name type="common">Hon-shimeji</name>
    <name type="synonym">Tricholoma shimeji</name>
    <dbReference type="NCBI Taxonomy" id="47721"/>
    <lineage>
        <taxon>Eukaryota</taxon>
        <taxon>Fungi</taxon>
        <taxon>Dikarya</taxon>
        <taxon>Basidiomycota</taxon>
        <taxon>Agaricomycotina</taxon>
        <taxon>Agaricomycetes</taxon>
        <taxon>Agaricomycetidae</taxon>
        <taxon>Agaricales</taxon>
        <taxon>Tricholomatineae</taxon>
        <taxon>Lyophyllaceae</taxon>
        <taxon>Lyophyllum</taxon>
    </lineage>
</organism>
<protein>
    <submittedName>
        <fullName evidence="3">Uncharacterized protein</fullName>
    </submittedName>
</protein>
<keyword evidence="4" id="KW-1185">Reference proteome</keyword>
<feature type="transmembrane region" description="Helical" evidence="2">
    <location>
        <begin position="137"/>
        <end position="156"/>
    </location>
</feature>
<keyword evidence="2" id="KW-0472">Membrane</keyword>
<feature type="transmembrane region" description="Helical" evidence="2">
    <location>
        <begin position="46"/>
        <end position="66"/>
    </location>
</feature>
<dbReference type="OrthoDB" id="3128274at2759"/>
<keyword evidence="2" id="KW-1133">Transmembrane helix</keyword>
<evidence type="ECO:0000313" key="3">
    <source>
        <dbReference type="EMBL" id="GLB40013.1"/>
    </source>
</evidence>
<proteinExistence type="predicted"/>
<dbReference type="Proteomes" id="UP001063166">
    <property type="component" value="Unassembled WGS sequence"/>
</dbReference>
<dbReference type="AlphaFoldDB" id="A0A9P3UNT9"/>
<evidence type="ECO:0000313" key="4">
    <source>
        <dbReference type="Proteomes" id="UP001063166"/>
    </source>
</evidence>
<feature type="region of interest" description="Disordered" evidence="1">
    <location>
        <begin position="199"/>
        <end position="236"/>
    </location>
</feature>
<dbReference type="EMBL" id="BRPK01000007">
    <property type="protein sequence ID" value="GLB40013.1"/>
    <property type="molecule type" value="Genomic_DNA"/>
</dbReference>
<comment type="caution">
    <text evidence="3">The sequence shown here is derived from an EMBL/GenBank/DDBJ whole genome shotgun (WGS) entry which is preliminary data.</text>
</comment>
<feature type="compositionally biased region" description="Basic and acidic residues" evidence="1">
    <location>
        <begin position="225"/>
        <end position="236"/>
    </location>
</feature>
<sequence length="236" mass="25799">MACQSVITYGCLACSLLTCLTAADILNRNTLKAIHRGVTVLVTPSPAVQLFHFIVACNFVIIGIDLSDRLLVQPRELIVTYDRLRILANGQTRREVGHERMGIKEVKTIAFMAVIFCASGMILCGVAENIFPDLGPLIVPVVFMVIMIIRDAYLIYTSTLRKPMLRAGVLPEIIVDPGNHAFEFIIDGGDDLVDLNEEVRGGGDNGNGDNDNSIYRHKFNPADRSGGKGEERKGIG</sequence>
<evidence type="ECO:0000256" key="1">
    <source>
        <dbReference type="SAM" id="MobiDB-lite"/>
    </source>
</evidence>
<accession>A0A9P3UNT9</accession>
<feature type="transmembrane region" description="Helical" evidence="2">
    <location>
        <begin position="109"/>
        <end position="131"/>
    </location>
</feature>
<evidence type="ECO:0000256" key="2">
    <source>
        <dbReference type="SAM" id="Phobius"/>
    </source>
</evidence>
<keyword evidence="2" id="KW-0812">Transmembrane</keyword>
<name>A0A9P3UNT9_LYOSH</name>